<dbReference type="InterPro" id="IPR043133">
    <property type="entry name" value="GTP-CH-I_C/QueF"/>
</dbReference>
<keyword evidence="8" id="KW-0342">GTP-binding</keyword>
<evidence type="ECO:0000256" key="5">
    <source>
        <dbReference type="ARBA" id="ARBA00012715"/>
    </source>
</evidence>
<dbReference type="InterPro" id="IPR043134">
    <property type="entry name" value="GTP-CH-I_N"/>
</dbReference>
<evidence type="ECO:0000256" key="2">
    <source>
        <dbReference type="ARBA" id="ARBA00005080"/>
    </source>
</evidence>
<keyword evidence="11" id="KW-1185">Reference proteome</keyword>
<evidence type="ECO:0000256" key="7">
    <source>
        <dbReference type="ARBA" id="ARBA00022801"/>
    </source>
</evidence>
<reference evidence="10" key="1">
    <citation type="submission" date="2017-09" db="EMBL/GenBank/DDBJ databases">
        <authorList>
            <person name="Campbell M.A."/>
            <person name="Lukasik P."/>
            <person name="Simon C."/>
            <person name="McCutcheon J.P."/>
        </authorList>
    </citation>
    <scope>NUCLEOTIDE SEQUENCE [LARGE SCALE GENOMIC DNA]</scope>
    <source>
        <strain evidence="10">TRYCRA</strain>
    </source>
</reference>
<evidence type="ECO:0000256" key="6">
    <source>
        <dbReference type="ARBA" id="ARBA00022563"/>
    </source>
</evidence>
<evidence type="ECO:0000313" key="11">
    <source>
        <dbReference type="Proteomes" id="UP000228979"/>
    </source>
</evidence>
<accession>A0ABX4MJL0</accession>
<comment type="subunit">
    <text evidence="4">Toroid-shaped homodecamer, composed of two pentamers of five dimers.</text>
</comment>
<comment type="caution">
    <text evidence="10">The sequence shown here is derived from an EMBL/GenBank/DDBJ whole genome shotgun (WGS) entry which is preliminary data.</text>
</comment>
<keyword evidence="8" id="KW-0547">Nucleotide-binding</keyword>
<dbReference type="Pfam" id="PF01227">
    <property type="entry name" value="GTP_cyclohydroI"/>
    <property type="match status" value="1"/>
</dbReference>
<keyword evidence="7 10" id="KW-0378">Hydrolase</keyword>
<dbReference type="SUPFAM" id="SSF55620">
    <property type="entry name" value="Tetrahydrobiopterin biosynthesis enzymes-like"/>
    <property type="match status" value="1"/>
</dbReference>
<evidence type="ECO:0000259" key="9">
    <source>
        <dbReference type="Pfam" id="PF01227"/>
    </source>
</evidence>
<feature type="domain" description="GTP cyclohydrolase I" evidence="9">
    <location>
        <begin position="7"/>
        <end position="156"/>
    </location>
</feature>
<sequence length="180" mass="20490">MLKTVIITKIIEFIGDNPRRNELYLTPIRVIKGLNEIYYGYKSNLTGIKKSFDYINSNIDLVYVKDVFFSSNCEHHMLPFFGQASFVYCPSEKILGLSKFISILNFYSARLQTQERLAHLVVDCIKNILRPKAIMLKLSCKHICMLVRNVKSTCSTSGIIINEGLSVISPSLMLRMASVI</sequence>
<evidence type="ECO:0000256" key="3">
    <source>
        <dbReference type="ARBA" id="ARBA00008085"/>
    </source>
</evidence>
<dbReference type="EC" id="3.5.4.16" evidence="5"/>
<dbReference type="PANTHER" id="PTHR11109">
    <property type="entry name" value="GTP CYCLOHYDROLASE I"/>
    <property type="match status" value="1"/>
</dbReference>
<dbReference type="PROSITE" id="PS00859">
    <property type="entry name" value="GTP_CYCLOHYDROL_1_1"/>
    <property type="match status" value="1"/>
</dbReference>
<proteinExistence type="inferred from homology"/>
<dbReference type="PANTHER" id="PTHR11109:SF7">
    <property type="entry name" value="GTP CYCLOHYDROLASE 1"/>
    <property type="match status" value="1"/>
</dbReference>
<dbReference type="EMBL" id="NXGP01000045">
    <property type="protein sequence ID" value="PIM95749.1"/>
    <property type="molecule type" value="Genomic_DNA"/>
</dbReference>
<comment type="pathway">
    <text evidence="2">Cofactor biosynthesis; 7,8-dihydroneopterin triphosphate biosynthesis; 7,8-dihydroneopterin triphosphate from GTP: step 1/1.</text>
</comment>
<gene>
    <name evidence="10" type="primary">folE</name>
    <name evidence="10" type="ORF">trycra_85</name>
</gene>
<name>A0ABX4MJL0_9HYPH</name>
<dbReference type="GO" id="GO:0003934">
    <property type="term" value="F:GTP cyclohydrolase I activity"/>
    <property type="evidence" value="ECO:0007669"/>
    <property type="project" value="UniProtKB-EC"/>
</dbReference>
<evidence type="ECO:0000256" key="1">
    <source>
        <dbReference type="ARBA" id="ARBA00001052"/>
    </source>
</evidence>
<comment type="catalytic activity">
    <reaction evidence="1">
        <text>GTP + H2O = 7,8-dihydroneopterin 3'-triphosphate + formate + H(+)</text>
        <dbReference type="Rhea" id="RHEA:17473"/>
        <dbReference type="ChEBI" id="CHEBI:15377"/>
        <dbReference type="ChEBI" id="CHEBI:15378"/>
        <dbReference type="ChEBI" id="CHEBI:15740"/>
        <dbReference type="ChEBI" id="CHEBI:37565"/>
        <dbReference type="ChEBI" id="CHEBI:58462"/>
        <dbReference type="EC" id="3.5.4.16"/>
    </reaction>
</comment>
<dbReference type="Proteomes" id="UP000228979">
    <property type="component" value="Unassembled WGS sequence"/>
</dbReference>
<evidence type="ECO:0000256" key="8">
    <source>
        <dbReference type="ARBA" id="ARBA00023134"/>
    </source>
</evidence>
<comment type="similarity">
    <text evidence="3">Belongs to the GTP cyclohydrolase I family.</text>
</comment>
<dbReference type="Gene3D" id="1.10.286.10">
    <property type="match status" value="1"/>
</dbReference>
<organism evidence="10 11">
    <name type="scientific">Candidatus Hodgkinia cicadicola</name>
    <dbReference type="NCBI Taxonomy" id="573658"/>
    <lineage>
        <taxon>Bacteria</taxon>
        <taxon>Pseudomonadati</taxon>
        <taxon>Pseudomonadota</taxon>
        <taxon>Alphaproteobacteria</taxon>
        <taxon>Hyphomicrobiales</taxon>
        <taxon>Candidatus Hodgkinia</taxon>
    </lineage>
</organism>
<evidence type="ECO:0000313" key="10">
    <source>
        <dbReference type="EMBL" id="PIM95749.1"/>
    </source>
</evidence>
<keyword evidence="6" id="KW-0554">One-carbon metabolism</keyword>
<evidence type="ECO:0000256" key="4">
    <source>
        <dbReference type="ARBA" id="ARBA00011857"/>
    </source>
</evidence>
<dbReference type="InterPro" id="IPR001474">
    <property type="entry name" value="GTP_CycHdrlase_I"/>
</dbReference>
<protein>
    <recommendedName>
        <fullName evidence="5">GTP cyclohydrolase I</fullName>
        <ecNumber evidence="5">3.5.4.16</ecNumber>
    </recommendedName>
</protein>
<dbReference type="InterPro" id="IPR018234">
    <property type="entry name" value="GTP_CycHdrlase_I_CS"/>
</dbReference>
<dbReference type="InterPro" id="IPR020602">
    <property type="entry name" value="GTP_CycHdrlase_I_dom"/>
</dbReference>
<dbReference type="Gene3D" id="3.30.1130.10">
    <property type="match status" value="1"/>
</dbReference>